<comment type="subcellular location">
    <subcellularLocation>
        <location evidence="1">Membrane</location>
    </subcellularLocation>
</comment>
<evidence type="ECO:0000256" key="5">
    <source>
        <dbReference type="SAM" id="Phobius"/>
    </source>
</evidence>
<dbReference type="Gene3D" id="6.10.250.2090">
    <property type="match status" value="1"/>
</dbReference>
<organism evidence="7 8">
    <name type="scientific">Reticulibacter mediterranei</name>
    <dbReference type="NCBI Taxonomy" id="2778369"/>
    <lineage>
        <taxon>Bacteria</taxon>
        <taxon>Bacillati</taxon>
        <taxon>Chloroflexota</taxon>
        <taxon>Ktedonobacteria</taxon>
        <taxon>Ktedonobacterales</taxon>
        <taxon>Reticulibacteraceae</taxon>
        <taxon>Reticulibacter</taxon>
    </lineage>
</organism>
<dbReference type="AlphaFoldDB" id="A0A8J3IIM4"/>
<evidence type="ECO:0000256" key="2">
    <source>
        <dbReference type="ARBA" id="ARBA00008164"/>
    </source>
</evidence>
<evidence type="ECO:0000256" key="4">
    <source>
        <dbReference type="SAM" id="MobiDB-lite"/>
    </source>
</evidence>
<sequence>MDPLLGTLIAFVVLIVIFFLLSGLRIVQQYERGVIFILGNLAGAKGPGVFWVPPIITRMIKVDLRIVTLTVPPQEVITRDNVTVKVTAVIYFYVVDPSAAVVNVMNFMQATTQIGQTTLRNVLGQSELDELLSQRNKINRELQSIIDEHTERWGVKVTAVEIKDIELPVTMQRAMAKQAEAEREKRAKIIHAEGEFQASTQLAQAAKIIGEQPSTLQLRYLQTLTEIAVEKNSTIIFPLPLDLIEPLLGIVKNRNTEVAREQFDGPTAASPAPAYRPPYRENK</sequence>
<keyword evidence="3 5" id="KW-0472">Membrane</keyword>
<feature type="region of interest" description="Disordered" evidence="4">
    <location>
        <begin position="261"/>
        <end position="283"/>
    </location>
</feature>
<dbReference type="Pfam" id="PF01145">
    <property type="entry name" value="Band_7"/>
    <property type="match status" value="1"/>
</dbReference>
<evidence type="ECO:0000259" key="6">
    <source>
        <dbReference type="SMART" id="SM00244"/>
    </source>
</evidence>
<dbReference type="Proteomes" id="UP000597444">
    <property type="component" value="Unassembled WGS sequence"/>
</dbReference>
<reference evidence="7" key="1">
    <citation type="submission" date="2020-10" db="EMBL/GenBank/DDBJ databases">
        <title>Taxonomic study of unclassified bacteria belonging to the class Ktedonobacteria.</title>
        <authorList>
            <person name="Yabe S."/>
            <person name="Wang C.M."/>
            <person name="Zheng Y."/>
            <person name="Sakai Y."/>
            <person name="Cavaletti L."/>
            <person name="Monciardini P."/>
            <person name="Donadio S."/>
        </authorList>
    </citation>
    <scope>NUCLEOTIDE SEQUENCE</scope>
    <source>
        <strain evidence="7">ID150040</strain>
    </source>
</reference>
<evidence type="ECO:0000256" key="1">
    <source>
        <dbReference type="ARBA" id="ARBA00004370"/>
    </source>
</evidence>
<dbReference type="PRINTS" id="PR00721">
    <property type="entry name" value="STOMATIN"/>
</dbReference>
<feature type="domain" description="Band 7" evidence="6">
    <location>
        <begin position="22"/>
        <end position="179"/>
    </location>
</feature>
<name>A0A8J3IIM4_9CHLR</name>
<evidence type="ECO:0000313" key="8">
    <source>
        <dbReference type="Proteomes" id="UP000597444"/>
    </source>
</evidence>
<dbReference type="InterPro" id="IPR001107">
    <property type="entry name" value="Band_7"/>
</dbReference>
<feature type="transmembrane region" description="Helical" evidence="5">
    <location>
        <begin position="6"/>
        <end position="27"/>
    </location>
</feature>
<evidence type="ECO:0000313" key="7">
    <source>
        <dbReference type="EMBL" id="GHO90886.1"/>
    </source>
</evidence>
<dbReference type="RefSeq" id="WP_220201820.1">
    <property type="nucleotide sequence ID" value="NZ_BNJK01000001.1"/>
</dbReference>
<comment type="similarity">
    <text evidence="2">Belongs to the band 7/mec-2 family.</text>
</comment>
<gene>
    <name evidence="7" type="ORF">KSF_009340</name>
</gene>
<dbReference type="PROSITE" id="PS01270">
    <property type="entry name" value="BAND_7"/>
    <property type="match status" value="1"/>
</dbReference>
<dbReference type="Gene3D" id="3.30.479.30">
    <property type="entry name" value="Band 7 domain"/>
    <property type="match status" value="1"/>
</dbReference>
<protein>
    <submittedName>
        <fullName evidence="7">Membrane protein</fullName>
    </submittedName>
</protein>
<dbReference type="InterPro" id="IPR018080">
    <property type="entry name" value="Band_7/stomatin-like_CS"/>
</dbReference>
<keyword evidence="5" id="KW-1133">Transmembrane helix</keyword>
<dbReference type="InterPro" id="IPR001972">
    <property type="entry name" value="Stomatin_HflK_fam"/>
</dbReference>
<dbReference type="InterPro" id="IPR036013">
    <property type="entry name" value="Band_7/SPFH_dom_sf"/>
</dbReference>
<accession>A0A8J3IIM4</accession>
<dbReference type="GO" id="GO:0098552">
    <property type="term" value="C:side of membrane"/>
    <property type="evidence" value="ECO:0007669"/>
    <property type="project" value="UniProtKB-ARBA"/>
</dbReference>
<dbReference type="EMBL" id="BNJK01000001">
    <property type="protein sequence ID" value="GHO90886.1"/>
    <property type="molecule type" value="Genomic_DNA"/>
</dbReference>
<dbReference type="FunFam" id="3.30.479.30:FF:000004">
    <property type="entry name" value="Putative membrane protease family, stomatin"/>
    <property type="match status" value="1"/>
</dbReference>
<keyword evidence="5" id="KW-0812">Transmembrane</keyword>
<keyword evidence="8" id="KW-1185">Reference proteome</keyword>
<dbReference type="PANTHER" id="PTHR10264:SF19">
    <property type="entry name" value="AT06885P-RELATED"/>
    <property type="match status" value="1"/>
</dbReference>
<dbReference type="PANTHER" id="PTHR10264">
    <property type="entry name" value="BAND 7 PROTEIN-RELATED"/>
    <property type="match status" value="1"/>
</dbReference>
<evidence type="ECO:0000256" key="3">
    <source>
        <dbReference type="ARBA" id="ARBA00023136"/>
    </source>
</evidence>
<dbReference type="SMART" id="SM00244">
    <property type="entry name" value="PHB"/>
    <property type="match status" value="1"/>
</dbReference>
<dbReference type="SUPFAM" id="SSF117892">
    <property type="entry name" value="Band 7/SPFH domain"/>
    <property type="match status" value="1"/>
</dbReference>
<comment type="caution">
    <text evidence="7">The sequence shown here is derived from an EMBL/GenBank/DDBJ whole genome shotgun (WGS) entry which is preliminary data.</text>
</comment>
<proteinExistence type="inferred from homology"/>
<dbReference type="InterPro" id="IPR043202">
    <property type="entry name" value="Band-7_stomatin-like"/>
</dbReference>
<dbReference type="GO" id="GO:0005886">
    <property type="term" value="C:plasma membrane"/>
    <property type="evidence" value="ECO:0007669"/>
    <property type="project" value="InterPro"/>
</dbReference>
<dbReference type="CDD" id="cd08826">
    <property type="entry name" value="SPFH_eoslipins_u1"/>
    <property type="match status" value="1"/>
</dbReference>